<dbReference type="STRING" id="1334629.MFUL124B02_05200"/>
<dbReference type="Proteomes" id="UP000183760">
    <property type="component" value="Unassembled WGS sequence"/>
</dbReference>
<evidence type="ECO:0000313" key="5">
    <source>
        <dbReference type="Proteomes" id="UP000321514"/>
    </source>
</evidence>
<proteinExistence type="predicted"/>
<accession>A0A511SUL9</accession>
<reference evidence="3 4" key="1">
    <citation type="submission" date="2016-10" db="EMBL/GenBank/DDBJ databases">
        <authorList>
            <person name="Varghese N."/>
            <person name="Submissions S."/>
        </authorList>
    </citation>
    <scope>NUCLEOTIDE SEQUENCE [LARGE SCALE GENOMIC DNA]</scope>
    <source>
        <strain evidence="3 4">DSM 16525</strain>
    </source>
</reference>
<dbReference type="AlphaFoldDB" id="A0A511SUL9"/>
<dbReference type="OrthoDB" id="5383381at2"/>
<organism evidence="2 5">
    <name type="scientific">Myxococcus fulvus</name>
    <dbReference type="NCBI Taxonomy" id="33"/>
    <lineage>
        <taxon>Bacteria</taxon>
        <taxon>Pseudomonadati</taxon>
        <taxon>Myxococcota</taxon>
        <taxon>Myxococcia</taxon>
        <taxon>Myxococcales</taxon>
        <taxon>Cystobacterineae</taxon>
        <taxon>Myxococcaceae</taxon>
        <taxon>Myxococcus</taxon>
    </lineage>
</organism>
<dbReference type="RefSeq" id="WP_074949173.1">
    <property type="nucleotide sequence ID" value="NZ_BJXR01000010.1"/>
</dbReference>
<evidence type="ECO:0000313" key="2">
    <source>
        <dbReference type="EMBL" id="GEN05609.1"/>
    </source>
</evidence>
<comment type="caution">
    <text evidence="2">The sequence shown here is derived from an EMBL/GenBank/DDBJ whole genome shotgun (WGS) entry which is preliminary data.</text>
</comment>
<evidence type="ECO:0000313" key="3">
    <source>
        <dbReference type="EMBL" id="SET01591.1"/>
    </source>
</evidence>
<evidence type="ECO:0000313" key="4">
    <source>
        <dbReference type="Proteomes" id="UP000183760"/>
    </source>
</evidence>
<gene>
    <name evidence="2" type="ORF">MFU01_06460</name>
    <name evidence="3" type="ORF">SAMN05443572_101846</name>
</gene>
<feature type="region of interest" description="Disordered" evidence="1">
    <location>
        <begin position="27"/>
        <end position="47"/>
    </location>
</feature>
<keyword evidence="4" id="KW-1185">Reference proteome</keyword>
<reference evidence="2 5" key="2">
    <citation type="submission" date="2019-07" db="EMBL/GenBank/DDBJ databases">
        <title>Whole genome shotgun sequence of Myxococcus fulvus NBRC 100333.</title>
        <authorList>
            <person name="Hosoyama A."/>
            <person name="Uohara A."/>
            <person name="Ohji S."/>
            <person name="Ichikawa N."/>
        </authorList>
    </citation>
    <scope>NUCLEOTIDE SEQUENCE [LARGE SCALE GENOMIC DNA]</scope>
    <source>
        <strain evidence="2 5">NBRC 100333</strain>
    </source>
</reference>
<sequence>MSKVRWGVMGLAGAVVLTAGVWSSRGDAPGGGAAPVEAARASANTPADLEREVRALRAELEALRQRQGRLEQPPSPVAPQAREDVPVEEDSAPSREAAMVVHEQRRQERVLELEAELEVAMNTEPRDTAWAGSTESLVTESFRGKDFAGSRLTRVECRTHLCTLEVEHEGNDAQAELLISLSRVPGLRGQTVVRPHNEGGRVTSRVYLSRAGERLPMTLRR</sequence>
<evidence type="ECO:0000256" key="1">
    <source>
        <dbReference type="SAM" id="MobiDB-lite"/>
    </source>
</evidence>
<dbReference type="EMBL" id="FOIB01000001">
    <property type="protein sequence ID" value="SET01591.1"/>
    <property type="molecule type" value="Genomic_DNA"/>
</dbReference>
<name>A0A511SUL9_MYXFU</name>
<dbReference type="Proteomes" id="UP000321514">
    <property type="component" value="Unassembled WGS sequence"/>
</dbReference>
<dbReference type="EMBL" id="BJXR01000010">
    <property type="protein sequence ID" value="GEN05609.1"/>
    <property type="molecule type" value="Genomic_DNA"/>
</dbReference>
<feature type="region of interest" description="Disordered" evidence="1">
    <location>
        <begin position="65"/>
        <end position="96"/>
    </location>
</feature>
<feature type="compositionally biased region" description="Low complexity" evidence="1">
    <location>
        <begin position="34"/>
        <end position="43"/>
    </location>
</feature>
<protein>
    <submittedName>
        <fullName evidence="2">Uncharacterized protein</fullName>
    </submittedName>
</protein>